<proteinExistence type="predicted"/>
<dbReference type="AlphaFoldDB" id="A0A5E4PPK2"/>
<sequence length="109" mass="12518">MKFKNGRIFASKTKTSLTRTLYSDDVRDVNNNNKQSPVEYIINGDPLILVGGHFVHSSRLHRVVHRSKEFIHSFISNKGKVEKVINLLIEQSEKEVRIMNKIKLVTANT</sequence>
<dbReference type="Proteomes" id="UP000324832">
    <property type="component" value="Unassembled WGS sequence"/>
</dbReference>
<name>A0A5E4PPK2_9NEOP</name>
<reference evidence="1 2" key="1">
    <citation type="submission" date="2017-07" db="EMBL/GenBank/DDBJ databases">
        <authorList>
            <person name="Talla V."/>
            <person name="Backstrom N."/>
        </authorList>
    </citation>
    <scope>NUCLEOTIDE SEQUENCE [LARGE SCALE GENOMIC DNA]</scope>
</reference>
<keyword evidence="2" id="KW-1185">Reference proteome</keyword>
<organism evidence="1 2">
    <name type="scientific">Leptidea sinapis</name>
    <dbReference type="NCBI Taxonomy" id="189913"/>
    <lineage>
        <taxon>Eukaryota</taxon>
        <taxon>Metazoa</taxon>
        <taxon>Ecdysozoa</taxon>
        <taxon>Arthropoda</taxon>
        <taxon>Hexapoda</taxon>
        <taxon>Insecta</taxon>
        <taxon>Pterygota</taxon>
        <taxon>Neoptera</taxon>
        <taxon>Endopterygota</taxon>
        <taxon>Lepidoptera</taxon>
        <taxon>Glossata</taxon>
        <taxon>Ditrysia</taxon>
        <taxon>Papilionoidea</taxon>
        <taxon>Pieridae</taxon>
        <taxon>Dismorphiinae</taxon>
        <taxon>Leptidea</taxon>
    </lineage>
</organism>
<gene>
    <name evidence="1" type="ORF">LSINAPIS_LOCUS1316</name>
</gene>
<evidence type="ECO:0000313" key="2">
    <source>
        <dbReference type="Proteomes" id="UP000324832"/>
    </source>
</evidence>
<evidence type="ECO:0000313" key="1">
    <source>
        <dbReference type="EMBL" id="VVC87789.1"/>
    </source>
</evidence>
<accession>A0A5E4PPK2</accession>
<dbReference type="EMBL" id="FZQP02000193">
    <property type="protein sequence ID" value="VVC87789.1"/>
    <property type="molecule type" value="Genomic_DNA"/>
</dbReference>
<protein>
    <submittedName>
        <fullName evidence="1">Uncharacterized protein</fullName>
    </submittedName>
</protein>